<comment type="similarity">
    <text evidence="4 12">Belongs to the peptidase S26 family.</text>
</comment>
<feature type="transmembrane region" description="Helical" evidence="12">
    <location>
        <begin position="6"/>
        <end position="27"/>
    </location>
</feature>
<dbReference type="PROSITE" id="PS00501">
    <property type="entry name" value="SPASE_I_1"/>
    <property type="match status" value="1"/>
</dbReference>
<dbReference type="CDD" id="cd06530">
    <property type="entry name" value="S26_SPase_I"/>
    <property type="match status" value="1"/>
</dbReference>
<reference evidence="14 15" key="1">
    <citation type="journal article" date="2003" name="Mol. Microbiol.">
        <title>Genome-based analysis of virulence genes in a non-biofilm-forming Staphylococcus epidermidis strain (ATCC 12228).</title>
        <authorList>
            <person name="Zhang Y.Q."/>
            <person name="Ren S.X."/>
            <person name="Li H.L."/>
            <person name="Wang Y.X."/>
            <person name="Fu G."/>
            <person name="Yang J."/>
            <person name="Qin Z.Q."/>
            <person name="Miao Y.G."/>
            <person name="Wang W.Y."/>
            <person name="Chen R.S."/>
            <person name="Shen Y."/>
            <person name="Chen Z."/>
            <person name="Yuan Z.H."/>
            <person name="Zhao G.P."/>
            <person name="Qu D."/>
            <person name="Danchin A."/>
            <person name="Wen Y.M."/>
        </authorList>
    </citation>
    <scope>NUCLEOTIDE SEQUENCE [LARGE SCALE GENOMIC DNA]</scope>
    <source>
        <strain evidence="15">ATCC 12228 / FDA PCI 1200</strain>
    </source>
</reference>
<evidence type="ECO:0000313" key="15">
    <source>
        <dbReference type="Proteomes" id="UP000001411"/>
    </source>
</evidence>
<evidence type="ECO:0000256" key="11">
    <source>
        <dbReference type="PIRSR" id="PIRSR600223-1"/>
    </source>
</evidence>
<dbReference type="PROSITE" id="PS00760">
    <property type="entry name" value="SPASE_I_2"/>
    <property type="match status" value="1"/>
</dbReference>
<evidence type="ECO:0000256" key="1">
    <source>
        <dbReference type="ARBA" id="ARBA00000677"/>
    </source>
</evidence>
<dbReference type="PANTHER" id="PTHR43390:SF1">
    <property type="entry name" value="CHLOROPLAST PROCESSING PEPTIDASE"/>
    <property type="match status" value="1"/>
</dbReference>
<evidence type="ECO:0000256" key="4">
    <source>
        <dbReference type="ARBA" id="ARBA00009370"/>
    </source>
</evidence>
<feature type="active site" evidence="11">
    <location>
        <position position="36"/>
    </location>
</feature>
<dbReference type="HOGENOM" id="CLU_028723_5_0_9"/>
<evidence type="ECO:0000259" key="13">
    <source>
        <dbReference type="Pfam" id="PF10502"/>
    </source>
</evidence>
<keyword evidence="8 12" id="KW-0378">Hydrolase</keyword>
<dbReference type="GO" id="GO:0004252">
    <property type="term" value="F:serine-type endopeptidase activity"/>
    <property type="evidence" value="ECO:0007669"/>
    <property type="project" value="InterPro"/>
</dbReference>
<name>A0A0H2VFF5_STAES</name>
<evidence type="ECO:0000256" key="7">
    <source>
        <dbReference type="ARBA" id="ARBA00022692"/>
    </source>
</evidence>
<evidence type="ECO:0000313" key="14">
    <source>
        <dbReference type="EMBL" id="AAO04259.1"/>
    </source>
</evidence>
<dbReference type="SUPFAM" id="SSF51306">
    <property type="entry name" value="LexA/Signal peptidase"/>
    <property type="match status" value="1"/>
</dbReference>
<dbReference type="PROSITE" id="PS00761">
    <property type="entry name" value="SPASE_I_3"/>
    <property type="match status" value="1"/>
</dbReference>
<dbReference type="eggNOG" id="COG0681">
    <property type="taxonomic scope" value="Bacteria"/>
</dbReference>
<evidence type="ECO:0000256" key="9">
    <source>
        <dbReference type="ARBA" id="ARBA00022989"/>
    </source>
</evidence>
<dbReference type="GO" id="GO:0009003">
    <property type="term" value="F:signal peptidase activity"/>
    <property type="evidence" value="ECO:0007669"/>
    <property type="project" value="UniProtKB-EC"/>
</dbReference>
<evidence type="ECO:0000256" key="2">
    <source>
        <dbReference type="ARBA" id="ARBA00002312"/>
    </source>
</evidence>
<dbReference type="GO" id="GO:0006465">
    <property type="term" value="P:signal peptide processing"/>
    <property type="evidence" value="ECO:0007669"/>
    <property type="project" value="InterPro"/>
</dbReference>
<dbReference type="KEGG" id="sep:SE_0662"/>
<feature type="active site" evidence="11">
    <location>
        <position position="77"/>
    </location>
</feature>
<keyword evidence="5" id="KW-1003">Cell membrane</keyword>
<dbReference type="FunFam" id="2.10.109.10:FF:000008">
    <property type="entry name" value="Signal peptidase I"/>
    <property type="match status" value="1"/>
</dbReference>
<keyword evidence="6 12" id="KW-0645">Protease</keyword>
<sequence>MKKEILEWIVAIAVAIALIAIITKFVGKSYSIKGDSMDPTLKDGERVVVNIIGYKLGGVEKGNVIVFHANKKDDYVKRVIGTPGDSVEYKNDTLYVNGKKQSEPYLNYNEKRKQTEYITGSFKTKNLPNANPQSNVIPKGKYLVLGDNREVSKDSRSFGLIDKDQIVGKVSLRYWPFSEFKSNFNPNNTKN</sequence>
<dbReference type="Pfam" id="PF10502">
    <property type="entry name" value="Peptidase_S26"/>
    <property type="match status" value="1"/>
</dbReference>
<gene>
    <name evidence="14" type="ordered locus">SE_0662</name>
</gene>
<comment type="subcellular location">
    <subcellularLocation>
        <location evidence="3">Cell membrane</location>
        <topology evidence="3">Single-pass type II membrane protein</topology>
    </subcellularLocation>
    <subcellularLocation>
        <location evidence="12">Membrane</location>
        <topology evidence="12">Single-pass type II membrane protein</topology>
    </subcellularLocation>
</comment>
<dbReference type="NCBIfam" id="TIGR02227">
    <property type="entry name" value="sigpep_I_bact"/>
    <property type="match status" value="1"/>
</dbReference>
<dbReference type="InterPro" id="IPR000223">
    <property type="entry name" value="Pept_S26A_signal_pept_1"/>
</dbReference>
<evidence type="ECO:0000256" key="10">
    <source>
        <dbReference type="ARBA" id="ARBA00023136"/>
    </source>
</evidence>
<dbReference type="RefSeq" id="WP_001831955.1">
    <property type="nucleotide sequence ID" value="NC_004461.1"/>
</dbReference>
<organism evidence="14 15">
    <name type="scientific">Staphylococcus epidermidis (strain ATCC 12228 / FDA PCI 1200)</name>
    <dbReference type="NCBI Taxonomy" id="176280"/>
    <lineage>
        <taxon>Bacteria</taxon>
        <taxon>Bacillati</taxon>
        <taxon>Bacillota</taxon>
        <taxon>Bacilli</taxon>
        <taxon>Bacillales</taxon>
        <taxon>Staphylococcaceae</taxon>
        <taxon>Staphylococcus</taxon>
    </lineage>
</organism>
<dbReference type="EMBL" id="AE015929">
    <property type="protein sequence ID" value="AAO04259.1"/>
    <property type="molecule type" value="Genomic_DNA"/>
</dbReference>
<evidence type="ECO:0000256" key="8">
    <source>
        <dbReference type="ARBA" id="ARBA00022801"/>
    </source>
</evidence>
<comment type="function">
    <text evidence="2">Essential for cell viability.</text>
</comment>
<dbReference type="InterPro" id="IPR019758">
    <property type="entry name" value="Pept_S26A_signal_pept_1_CS"/>
</dbReference>
<evidence type="ECO:0000256" key="3">
    <source>
        <dbReference type="ARBA" id="ARBA00004401"/>
    </source>
</evidence>
<dbReference type="InterPro" id="IPR019756">
    <property type="entry name" value="Pept_S26A_signal_pept_1_Ser-AS"/>
</dbReference>
<protein>
    <recommendedName>
        <fullName evidence="12">Signal peptidase I</fullName>
        <ecNumber evidence="12">3.4.21.89</ecNumber>
    </recommendedName>
</protein>
<dbReference type="EC" id="3.4.21.89" evidence="12"/>
<comment type="catalytic activity">
    <reaction evidence="1 12">
        <text>Cleavage of hydrophobic, N-terminal signal or leader sequences from secreted and periplasmic proteins.</text>
        <dbReference type="EC" id="3.4.21.89"/>
    </reaction>
</comment>
<keyword evidence="7 12" id="KW-0812">Transmembrane</keyword>
<dbReference type="PATRIC" id="fig|176280.10.peg.635"/>
<accession>A0A0H2VFF5</accession>
<keyword evidence="10 12" id="KW-0472">Membrane</keyword>
<proteinExistence type="inferred from homology"/>
<dbReference type="AlphaFoldDB" id="A0A0H2VFF5"/>
<dbReference type="InterPro" id="IPR036286">
    <property type="entry name" value="LexA/Signal_pep-like_sf"/>
</dbReference>
<dbReference type="PRINTS" id="PR00727">
    <property type="entry name" value="LEADERPTASE"/>
</dbReference>
<feature type="domain" description="Peptidase S26" evidence="13">
    <location>
        <begin position="6"/>
        <end position="175"/>
    </location>
</feature>
<evidence type="ECO:0000256" key="5">
    <source>
        <dbReference type="ARBA" id="ARBA00022475"/>
    </source>
</evidence>
<dbReference type="OrthoDB" id="9802919at2"/>
<dbReference type="Gene3D" id="2.10.109.10">
    <property type="entry name" value="Umud Fragment, subunit A"/>
    <property type="match status" value="1"/>
</dbReference>
<dbReference type="InterPro" id="IPR019757">
    <property type="entry name" value="Pept_S26A_signal_pept_1_Lys-AS"/>
</dbReference>
<dbReference type="InterPro" id="IPR019533">
    <property type="entry name" value="Peptidase_S26"/>
</dbReference>
<dbReference type="GO" id="GO:0005886">
    <property type="term" value="C:plasma membrane"/>
    <property type="evidence" value="ECO:0007669"/>
    <property type="project" value="UniProtKB-SubCell"/>
</dbReference>
<dbReference type="PANTHER" id="PTHR43390">
    <property type="entry name" value="SIGNAL PEPTIDASE I"/>
    <property type="match status" value="1"/>
</dbReference>
<evidence type="ECO:0000256" key="6">
    <source>
        <dbReference type="ARBA" id="ARBA00022670"/>
    </source>
</evidence>
<dbReference type="Proteomes" id="UP000001411">
    <property type="component" value="Chromosome"/>
</dbReference>
<keyword evidence="9 12" id="KW-1133">Transmembrane helix</keyword>
<evidence type="ECO:0000256" key="12">
    <source>
        <dbReference type="RuleBase" id="RU362042"/>
    </source>
</evidence>